<dbReference type="EMBL" id="AENT01000024">
    <property type="protein sequence ID" value="EFR42542.1"/>
    <property type="molecule type" value="Genomic_DNA"/>
</dbReference>
<comment type="subunit">
    <text evidence="3">Homodimer.</text>
</comment>
<dbReference type="SMART" id="SM00899">
    <property type="entry name" value="FeoA"/>
    <property type="match status" value="1"/>
</dbReference>
<protein>
    <recommendedName>
        <fullName evidence="12">Manganese transport regulator</fullName>
    </recommendedName>
</protein>
<evidence type="ECO:0000313" key="14">
    <source>
        <dbReference type="EMBL" id="EFR42542.1"/>
    </source>
</evidence>
<dbReference type="Pfam" id="PF01325">
    <property type="entry name" value="Fe_dep_repress"/>
    <property type="match status" value="1"/>
</dbReference>
<dbReference type="SUPFAM" id="SSF47979">
    <property type="entry name" value="Iron-dependent repressor protein, dimerization domain"/>
    <property type="match status" value="1"/>
</dbReference>
<gene>
    <name evidence="14" type="ORF">HMPREF9220_0484</name>
</gene>
<dbReference type="SUPFAM" id="SSF46785">
    <property type="entry name" value="Winged helix' DNA-binding domain"/>
    <property type="match status" value="1"/>
</dbReference>
<dbReference type="InterPro" id="IPR022687">
    <property type="entry name" value="HTH_DTXR"/>
</dbReference>
<dbReference type="GO" id="GO:0003677">
    <property type="term" value="F:DNA binding"/>
    <property type="evidence" value="ECO:0007669"/>
    <property type="project" value="UniProtKB-KW"/>
</dbReference>
<dbReference type="GO" id="GO:0046914">
    <property type="term" value="F:transition metal ion binding"/>
    <property type="evidence" value="ECO:0007669"/>
    <property type="project" value="InterPro"/>
</dbReference>
<dbReference type="InterPro" id="IPR008988">
    <property type="entry name" value="Transcriptional_repressor_C"/>
</dbReference>
<dbReference type="PANTHER" id="PTHR33238:SF11">
    <property type="entry name" value="TRANSCRIPTIONAL REGULATOR MNTR"/>
    <property type="match status" value="1"/>
</dbReference>
<dbReference type="GO" id="GO:0046983">
    <property type="term" value="F:protein dimerization activity"/>
    <property type="evidence" value="ECO:0007669"/>
    <property type="project" value="InterPro"/>
</dbReference>
<dbReference type="Pfam" id="PF04023">
    <property type="entry name" value="FeoA"/>
    <property type="match status" value="1"/>
</dbReference>
<proteinExistence type="inferred from homology"/>
<evidence type="ECO:0000256" key="10">
    <source>
        <dbReference type="ARBA" id="ARBA00023163"/>
    </source>
</evidence>
<dbReference type="GO" id="GO:0005737">
    <property type="term" value="C:cytoplasm"/>
    <property type="evidence" value="ECO:0007669"/>
    <property type="project" value="UniProtKB-SubCell"/>
</dbReference>
<evidence type="ECO:0000256" key="11">
    <source>
        <dbReference type="ARBA" id="ARBA00023211"/>
    </source>
</evidence>
<dbReference type="SMART" id="SM00529">
    <property type="entry name" value="HTH_DTXR"/>
    <property type="match status" value="1"/>
</dbReference>
<dbReference type="OrthoDB" id="9791355at2"/>
<evidence type="ECO:0000259" key="13">
    <source>
        <dbReference type="PROSITE" id="PS50944"/>
    </source>
</evidence>
<reference evidence="14 15" key="1">
    <citation type="submission" date="2010-11" db="EMBL/GenBank/DDBJ databases">
        <authorList>
            <person name="Durkin A.S."/>
            <person name="Madupu R."/>
            <person name="Torralba M."/>
            <person name="Gillis M."/>
            <person name="Methe B."/>
            <person name="Sutton G."/>
            <person name="Nelson K.E."/>
        </authorList>
    </citation>
    <scope>NUCLEOTIDE SEQUENCE [LARGE SCALE GENOMIC DNA]</scope>
    <source>
        <strain evidence="14 15">UPII 345-E</strain>
    </source>
</reference>
<evidence type="ECO:0000256" key="3">
    <source>
        <dbReference type="ARBA" id="ARBA00011738"/>
    </source>
</evidence>
<keyword evidence="4" id="KW-0963">Cytoplasm</keyword>
<dbReference type="InterPro" id="IPR036388">
    <property type="entry name" value="WH-like_DNA-bd_sf"/>
</dbReference>
<keyword evidence="8" id="KW-0238">DNA-binding</keyword>
<dbReference type="GO" id="GO:0003700">
    <property type="term" value="F:DNA-binding transcription factor activity"/>
    <property type="evidence" value="ECO:0007669"/>
    <property type="project" value="InterPro"/>
</dbReference>
<name>E4L9Q4_9FIRM</name>
<keyword evidence="5" id="KW-0678">Repressor</keyword>
<dbReference type="InterPro" id="IPR038157">
    <property type="entry name" value="FeoA_core_dom"/>
</dbReference>
<evidence type="ECO:0000256" key="9">
    <source>
        <dbReference type="ARBA" id="ARBA00023159"/>
    </source>
</evidence>
<keyword evidence="9" id="KW-0010">Activator</keyword>
<comment type="caution">
    <text evidence="14">The sequence shown here is derived from an EMBL/GenBank/DDBJ whole genome shotgun (WGS) entry which is preliminary data.</text>
</comment>
<evidence type="ECO:0000256" key="5">
    <source>
        <dbReference type="ARBA" id="ARBA00022491"/>
    </source>
</evidence>
<dbReference type="PANTHER" id="PTHR33238">
    <property type="entry name" value="IRON (METAL) DEPENDENT REPRESSOR, DTXR FAMILY"/>
    <property type="match status" value="1"/>
</dbReference>
<evidence type="ECO:0000256" key="4">
    <source>
        <dbReference type="ARBA" id="ARBA00022490"/>
    </source>
</evidence>
<dbReference type="InterPro" id="IPR022689">
    <property type="entry name" value="Iron_dep_repressor"/>
</dbReference>
<dbReference type="RefSeq" id="WP_007554820.1">
    <property type="nucleotide sequence ID" value="NZ_AENT01000024.1"/>
</dbReference>
<dbReference type="Proteomes" id="UP000004594">
    <property type="component" value="Unassembled WGS sequence"/>
</dbReference>
<dbReference type="Gene3D" id="2.30.30.90">
    <property type="match status" value="1"/>
</dbReference>
<organism evidence="14 15">
    <name type="scientific">Dialister micraerophilus UPII 345-E</name>
    <dbReference type="NCBI Taxonomy" id="910314"/>
    <lineage>
        <taxon>Bacteria</taxon>
        <taxon>Bacillati</taxon>
        <taxon>Bacillota</taxon>
        <taxon>Negativicutes</taxon>
        <taxon>Veillonellales</taxon>
        <taxon>Veillonellaceae</taxon>
        <taxon>Dialister</taxon>
    </lineage>
</organism>
<evidence type="ECO:0000256" key="1">
    <source>
        <dbReference type="ARBA" id="ARBA00004496"/>
    </source>
</evidence>
<dbReference type="AlphaFoldDB" id="E4L9Q4"/>
<dbReference type="PROSITE" id="PS50944">
    <property type="entry name" value="HTH_DTXR"/>
    <property type="match status" value="1"/>
</dbReference>
<dbReference type="InterPro" id="IPR036390">
    <property type="entry name" value="WH_DNA-bd_sf"/>
</dbReference>
<keyword evidence="7" id="KW-0805">Transcription regulation</keyword>
<evidence type="ECO:0000256" key="7">
    <source>
        <dbReference type="ARBA" id="ARBA00023015"/>
    </source>
</evidence>
<keyword evidence="11" id="KW-0464">Manganese</keyword>
<sequence>MGKLTSGKDDYLKAIYLITEEHEVVSNKELSDMLQVSPPSVSEMISKLQKQGLIDYTAYKGSKITKKGKKEAGKLLRFHALWEVFLVEKLGFKWSGAHELAEGLEHETSEELADKLSEFLGHPKHSPHGDPIPYNDGVRKGLTHRMLSECEAGEKTTIRRIVEDYELMDYLQSKKIKIEMKVEVKEKAEYEGPVLLKTEDGNIWISYKAAEQIYVDDK</sequence>
<evidence type="ECO:0000256" key="2">
    <source>
        <dbReference type="ARBA" id="ARBA00007871"/>
    </source>
</evidence>
<evidence type="ECO:0000256" key="8">
    <source>
        <dbReference type="ARBA" id="ARBA00023125"/>
    </source>
</evidence>
<dbReference type="InterPro" id="IPR001367">
    <property type="entry name" value="Fe_dep_repressor"/>
</dbReference>
<keyword evidence="6" id="KW-0408">Iron</keyword>
<accession>E4L9Q4</accession>
<dbReference type="Gene3D" id="1.10.60.10">
    <property type="entry name" value="Iron dependent repressor, metal binding and dimerisation domain"/>
    <property type="match status" value="1"/>
</dbReference>
<dbReference type="InterPro" id="IPR050536">
    <property type="entry name" value="DtxR_MntR_Metal-Reg"/>
</dbReference>
<dbReference type="InterPro" id="IPR007167">
    <property type="entry name" value="Fe-transptr_FeoA-like"/>
</dbReference>
<dbReference type="eggNOG" id="COG1321">
    <property type="taxonomic scope" value="Bacteria"/>
</dbReference>
<evidence type="ECO:0000256" key="12">
    <source>
        <dbReference type="ARBA" id="ARBA00032593"/>
    </source>
</evidence>
<dbReference type="Gene3D" id="1.10.10.10">
    <property type="entry name" value="Winged helix-like DNA-binding domain superfamily/Winged helix DNA-binding domain"/>
    <property type="match status" value="1"/>
</dbReference>
<dbReference type="Pfam" id="PF02742">
    <property type="entry name" value="Fe_dep_repr_C"/>
    <property type="match status" value="1"/>
</dbReference>
<comment type="similarity">
    <text evidence="2">Belongs to the DtxR/MntR family.</text>
</comment>
<feature type="domain" description="HTH dtxR-type" evidence="13">
    <location>
        <begin position="4"/>
        <end position="65"/>
    </location>
</feature>
<dbReference type="InterPro" id="IPR036421">
    <property type="entry name" value="Fe_dep_repressor_sf"/>
</dbReference>
<evidence type="ECO:0000313" key="15">
    <source>
        <dbReference type="Proteomes" id="UP000004594"/>
    </source>
</evidence>
<evidence type="ECO:0000256" key="6">
    <source>
        <dbReference type="ARBA" id="ARBA00023004"/>
    </source>
</evidence>
<comment type="subcellular location">
    <subcellularLocation>
        <location evidence="1">Cytoplasm</location>
    </subcellularLocation>
</comment>
<dbReference type="SUPFAM" id="SSF50037">
    <property type="entry name" value="C-terminal domain of transcriptional repressors"/>
    <property type="match status" value="1"/>
</dbReference>
<keyword evidence="10" id="KW-0804">Transcription</keyword>